<dbReference type="InterPro" id="IPR058163">
    <property type="entry name" value="LysR-type_TF_proteobact-type"/>
</dbReference>
<dbReference type="GO" id="GO:0043565">
    <property type="term" value="F:sequence-specific DNA binding"/>
    <property type="evidence" value="ECO:0007669"/>
    <property type="project" value="TreeGrafter"/>
</dbReference>
<dbReference type="OrthoDB" id="8591238at2"/>
<dbReference type="PROSITE" id="PS50931">
    <property type="entry name" value="HTH_LYSR"/>
    <property type="match status" value="1"/>
</dbReference>
<dbReference type="InterPro" id="IPR000847">
    <property type="entry name" value="LysR_HTH_N"/>
</dbReference>
<keyword evidence="7" id="KW-1185">Reference proteome</keyword>
<dbReference type="Pfam" id="PF00126">
    <property type="entry name" value="HTH_1"/>
    <property type="match status" value="1"/>
</dbReference>
<dbReference type="Proteomes" id="UP000295361">
    <property type="component" value="Unassembled WGS sequence"/>
</dbReference>
<protein>
    <submittedName>
        <fullName evidence="6">DNA-binding transcriptional LysR family regulator</fullName>
    </submittedName>
</protein>
<dbReference type="InterPro" id="IPR005119">
    <property type="entry name" value="LysR_subst-bd"/>
</dbReference>
<feature type="domain" description="HTH lysR-type" evidence="5">
    <location>
        <begin position="4"/>
        <end position="61"/>
    </location>
</feature>
<evidence type="ECO:0000313" key="6">
    <source>
        <dbReference type="EMBL" id="TDP63967.1"/>
    </source>
</evidence>
<dbReference type="EMBL" id="SNXS01000004">
    <property type="protein sequence ID" value="TDP63967.1"/>
    <property type="molecule type" value="Genomic_DNA"/>
</dbReference>
<dbReference type="Pfam" id="PF03466">
    <property type="entry name" value="LysR_substrate"/>
    <property type="match status" value="1"/>
</dbReference>
<dbReference type="GO" id="GO:0006351">
    <property type="term" value="P:DNA-templated transcription"/>
    <property type="evidence" value="ECO:0007669"/>
    <property type="project" value="TreeGrafter"/>
</dbReference>
<dbReference type="Gene3D" id="3.40.190.10">
    <property type="entry name" value="Periplasmic binding protein-like II"/>
    <property type="match status" value="2"/>
</dbReference>
<dbReference type="SUPFAM" id="SSF46785">
    <property type="entry name" value="Winged helix' DNA-binding domain"/>
    <property type="match status" value="1"/>
</dbReference>
<dbReference type="PANTHER" id="PTHR30537">
    <property type="entry name" value="HTH-TYPE TRANSCRIPTIONAL REGULATOR"/>
    <property type="match status" value="1"/>
</dbReference>
<dbReference type="RefSeq" id="WP_133701819.1">
    <property type="nucleotide sequence ID" value="NZ_SNXS01000004.1"/>
</dbReference>
<keyword evidence="2" id="KW-0805">Transcription regulation</keyword>
<dbReference type="GO" id="GO:0003700">
    <property type="term" value="F:DNA-binding transcription factor activity"/>
    <property type="evidence" value="ECO:0007669"/>
    <property type="project" value="InterPro"/>
</dbReference>
<dbReference type="SUPFAM" id="SSF53850">
    <property type="entry name" value="Periplasmic binding protein-like II"/>
    <property type="match status" value="1"/>
</dbReference>
<dbReference type="InterPro" id="IPR036390">
    <property type="entry name" value="WH_DNA-bd_sf"/>
</dbReference>
<evidence type="ECO:0000313" key="7">
    <source>
        <dbReference type="Proteomes" id="UP000295361"/>
    </source>
</evidence>
<dbReference type="PANTHER" id="PTHR30537:SF79">
    <property type="entry name" value="TRANSCRIPTIONAL REGULATOR-RELATED"/>
    <property type="match status" value="1"/>
</dbReference>
<evidence type="ECO:0000256" key="3">
    <source>
        <dbReference type="ARBA" id="ARBA00023125"/>
    </source>
</evidence>
<evidence type="ECO:0000256" key="2">
    <source>
        <dbReference type="ARBA" id="ARBA00023015"/>
    </source>
</evidence>
<dbReference type="Gene3D" id="1.10.10.10">
    <property type="entry name" value="Winged helix-like DNA-binding domain superfamily/Winged helix DNA-binding domain"/>
    <property type="match status" value="1"/>
</dbReference>
<dbReference type="InterPro" id="IPR036388">
    <property type="entry name" value="WH-like_DNA-bd_sf"/>
</dbReference>
<dbReference type="InParanoid" id="A0A4R6QKV1"/>
<dbReference type="CDD" id="cd08432">
    <property type="entry name" value="PBP2_GcdR_TrpI_HvrB_AmpR_like"/>
    <property type="match status" value="1"/>
</dbReference>
<accession>A0A4R6QKV1</accession>
<evidence type="ECO:0000259" key="5">
    <source>
        <dbReference type="PROSITE" id="PS50931"/>
    </source>
</evidence>
<dbReference type="PRINTS" id="PR00039">
    <property type="entry name" value="HTHLYSR"/>
</dbReference>
<comment type="caution">
    <text evidence="6">The sequence shown here is derived from an EMBL/GenBank/DDBJ whole genome shotgun (WGS) entry which is preliminary data.</text>
</comment>
<proteinExistence type="inferred from homology"/>
<dbReference type="AlphaFoldDB" id="A0A4R6QKV1"/>
<organism evidence="6 7">
    <name type="scientific">Roseateles toxinivorans</name>
    <dbReference type="NCBI Taxonomy" id="270368"/>
    <lineage>
        <taxon>Bacteria</taxon>
        <taxon>Pseudomonadati</taxon>
        <taxon>Pseudomonadota</taxon>
        <taxon>Betaproteobacteria</taxon>
        <taxon>Burkholderiales</taxon>
        <taxon>Sphaerotilaceae</taxon>
        <taxon>Roseateles</taxon>
    </lineage>
</organism>
<keyword evidence="4" id="KW-0804">Transcription</keyword>
<evidence type="ECO:0000256" key="4">
    <source>
        <dbReference type="ARBA" id="ARBA00023163"/>
    </source>
</evidence>
<evidence type="ECO:0000256" key="1">
    <source>
        <dbReference type="ARBA" id="ARBA00009437"/>
    </source>
</evidence>
<comment type="similarity">
    <text evidence="1">Belongs to the LysR transcriptional regulatory family.</text>
</comment>
<dbReference type="FunFam" id="1.10.10.10:FF:000001">
    <property type="entry name" value="LysR family transcriptional regulator"/>
    <property type="match status" value="1"/>
</dbReference>
<gene>
    <name evidence="6" type="ORF">DES47_104249</name>
</gene>
<name>A0A4R6QKV1_9BURK</name>
<keyword evidence="3 6" id="KW-0238">DNA-binding</keyword>
<sequence>MSRLPLHTLPAFRAVARLDNLRAAAEELHLTHSAVSQQIKLLEEQLGFELFDRRGRRIVLNAAGAALLRAVEPALTQLDEGMRAAAAAASGTAHRLRVTVLPSFAQRWLLPRMGQWHELHPDIAMELHASQQVIDLKREGFHAALRQGQGPWRGLEGQCLIDSPSVVLGSPRAAHRLQGGDPTSLPARLADEPLLGNVSRWEAWFALAGVRCRINPVAAFNDAGMMLQAAEQDLGITLSRELLAADALREGRLVRLSPLALPDDAHDSYWLVHPPELRDWPPLQALRTWLVAELERSEQQLQTSTHLGTP</sequence>
<reference evidence="6 7" key="1">
    <citation type="submission" date="2019-03" db="EMBL/GenBank/DDBJ databases">
        <title>Genomic Encyclopedia of Type Strains, Phase IV (KMG-IV): sequencing the most valuable type-strain genomes for metagenomic binning, comparative biology and taxonomic classification.</title>
        <authorList>
            <person name="Goeker M."/>
        </authorList>
    </citation>
    <scope>NUCLEOTIDE SEQUENCE [LARGE SCALE GENOMIC DNA]</scope>
    <source>
        <strain evidence="6 7">DSM 16998</strain>
    </source>
</reference>